<proteinExistence type="predicted"/>
<dbReference type="InterPro" id="IPR051805">
    <property type="entry name" value="Dehydratase_Activator_Redct"/>
</dbReference>
<accession>A0A1V4SFF1</accession>
<sequence>MVKVGIPRGLYYYKFSTLWENFFTELGAEIVISEKTNKNIILEGTNHCVSEACLPIKAYFGHVLNLLGKADFIFLPRFTSISRKQYICPEVAGVQDMIRNSIKVMPRIIDTEINLRKSEKNSWLAALYTGEFITGDKQKIRTAYKNALDKYRNERQVMKSGVLTDEFKQEAGTMSLRVIQKRSTTLTVAVLGHCYTVYDSFINMELIGKLKEYGIGVVTLDMLDYQESKDRCSELDKMLFWDYGTRAYGGTVQLIENGGIDGVIAITSFGCGVDSFVIELVEKKLRAESDIPFMKLVLDEHSAEAGFCTRLEAFVDMIVRRGIHEDNISSYR</sequence>
<dbReference type="InterPro" id="IPR010327">
    <property type="entry name" value="FldB/FldC_alpha/beta"/>
</dbReference>
<protein>
    <submittedName>
        <fullName evidence="2">2-hydroxyglutaryl-CoA dehydratase, D-component</fullName>
    </submittedName>
</protein>
<dbReference type="RefSeq" id="WP_080065984.1">
    <property type="nucleotide sequence ID" value="NZ_MZGX01000027.1"/>
</dbReference>
<dbReference type="EMBL" id="MZGX01000027">
    <property type="protein sequence ID" value="OPX42598.1"/>
    <property type="molecule type" value="Genomic_DNA"/>
</dbReference>
<gene>
    <name evidence="2" type="ORF">CLHUN_35650</name>
</gene>
<dbReference type="Proteomes" id="UP000191554">
    <property type="component" value="Unassembled WGS sequence"/>
</dbReference>
<keyword evidence="3" id="KW-1185">Reference proteome</keyword>
<dbReference type="Pfam" id="PF09989">
    <property type="entry name" value="DUF2229"/>
    <property type="match status" value="1"/>
</dbReference>
<evidence type="ECO:0000259" key="1">
    <source>
        <dbReference type="Pfam" id="PF09989"/>
    </source>
</evidence>
<evidence type="ECO:0000313" key="3">
    <source>
        <dbReference type="Proteomes" id="UP000191554"/>
    </source>
</evidence>
<dbReference type="OrthoDB" id="9780120at2"/>
<dbReference type="PANTHER" id="PTHR32329:SF2">
    <property type="entry name" value="BIFUNCTIONAL PROTEIN [INCLUDES 2-HYDROXYACYL-COA DEHYDRATASE (N-TER) AND ITS ACTIVATOR DOMAIN (C_TERM)"/>
    <property type="match status" value="1"/>
</dbReference>
<name>A0A1V4SFF1_RUMHU</name>
<dbReference type="Pfam" id="PF06050">
    <property type="entry name" value="HGD-D"/>
    <property type="match status" value="1"/>
</dbReference>
<dbReference type="PANTHER" id="PTHR32329">
    <property type="entry name" value="BIFUNCTIONAL PROTEIN [INCLUDES 2-HYDROXYACYL-COA DEHYDRATASE (N-TER) AND ITS ACTIVATOR DOMAIN (C_TERM)-RELATED"/>
    <property type="match status" value="1"/>
</dbReference>
<dbReference type="AlphaFoldDB" id="A0A1V4SFF1"/>
<dbReference type="Gene3D" id="3.40.50.11900">
    <property type="match status" value="1"/>
</dbReference>
<comment type="caution">
    <text evidence="2">The sequence shown here is derived from an EMBL/GenBank/DDBJ whole genome shotgun (WGS) entry which is preliminary data.</text>
</comment>
<organism evidence="2 3">
    <name type="scientific">Ruminiclostridium hungatei</name>
    <name type="common">Clostridium hungatei</name>
    <dbReference type="NCBI Taxonomy" id="48256"/>
    <lineage>
        <taxon>Bacteria</taxon>
        <taxon>Bacillati</taxon>
        <taxon>Bacillota</taxon>
        <taxon>Clostridia</taxon>
        <taxon>Eubacteriales</taxon>
        <taxon>Oscillospiraceae</taxon>
        <taxon>Ruminiclostridium</taxon>
    </lineage>
</organism>
<evidence type="ECO:0000313" key="2">
    <source>
        <dbReference type="EMBL" id="OPX42598.1"/>
    </source>
</evidence>
<dbReference type="STRING" id="48256.CLHUN_35650"/>
<dbReference type="InterPro" id="IPR018709">
    <property type="entry name" value="CoA_activase_DUF2229"/>
</dbReference>
<feature type="domain" description="DUF2229" evidence="1">
    <location>
        <begin position="3"/>
        <end position="223"/>
    </location>
</feature>
<reference evidence="2 3" key="1">
    <citation type="submission" date="2017-03" db="EMBL/GenBank/DDBJ databases">
        <title>Genome sequence of Clostridium hungatei DSM 14427.</title>
        <authorList>
            <person name="Poehlein A."/>
            <person name="Daniel R."/>
        </authorList>
    </citation>
    <scope>NUCLEOTIDE SEQUENCE [LARGE SCALE GENOMIC DNA]</scope>
    <source>
        <strain evidence="2 3">DSM 14427</strain>
    </source>
</reference>